<dbReference type="SUPFAM" id="SSF55826">
    <property type="entry name" value="YbaK/ProRS associated domain"/>
    <property type="match status" value="1"/>
</dbReference>
<dbReference type="STRING" id="200991.AUC31_13705"/>
<evidence type="ECO:0000256" key="4">
    <source>
        <dbReference type="PIRNR" id="PIRNR006181"/>
    </source>
</evidence>
<dbReference type="InterPro" id="IPR036754">
    <property type="entry name" value="YbaK/aa-tRNA-synt-asso_dom_sf"/>
</dbReference>
<feature type="domain" description="YbaK/aminoacyl-tRNA synthetase-associated" evidence="5">
    <location>
        <begin position="38"/>
        <end position="149"/>
    </location>
</feature>
<dbReference type="RefSeq" id="WP_058382883.1">
    <property type="nucleotide sequence ID" value="NZ_CP013659.2"/>
</dbReference>
<dbReference type="AlphaFoldDB" id="A0A0U2ZA44"/>
<accession>A0A0U2ZA44</accession>
<dbReference type="InterPro" id="IPR004369">
    <property type="entry name" value="Prolyl-tRNA_editing_YbaK/EbsC"/>
</dbReference>
<sequence length="162" mass="17450">MAKKAAKTNAARILDREKIDYEPLQYSTDDGKIDGVSVAAKIGVPVETVYKTLIAVGSSRDHYVFLVPVAEELDLKMAAKACGEKKIEMVTVKEILPLTGYVRGGCSPLGMKKPFKTFVAQQASRLNAIIVSAGKVGAQLKLEPKDLLKATQGEFAELTAKP</sequence>
<dbReference type="EMBL" id="CP013659">
    <property type="protein sequence ID" value="ALS76180.1"/>
    <property type="molecule type" value="Genomic_DNA"/>
</dbReference>
<dbReference type="GO" id="GO:0006412">
    <property type="term" value="P:translation"/>
    <property type="evidence" value="ECO:0007669"/>
    <property type="project" value="UniProtKB-KW"/>
</dbReference>
<reference evidence="6" key="1">
    <citation type="submission" date="2016-01" db="EMBL/GenBank/DDBJ databases">
        <title>Complete genome of Planococcus rifietoensis type strain M8.</title>
        <authorList>
            <person name="See-Too W.S."/>
        </authorList>
    </citation>
    <scope>NUCLEOTIDE SEQUENCE [LARGE SCALE GENOMIC DNA]</scope>
    <source>
        <strain evidence="6">M8</strain>
    </source>
</reference>
<dbReference type="PIRSF" id="PIRSF006181">
    <property type="entry name" value="EbsC_YbaK"/>
    <property type="match status" value="1"/>
</dbReference>
<dbReference type="EC" id="4.2.-.-" evidence="4"/>
<dbReference type="PANTHER" id="PTHR30411:SF0">
    <property type="entry name" value="CYS-TRNA(PRO)_CYS-TRNA(CYS) DEACYLASE YBAK"/>
    <property type="match status" value="1"/>
</dbReference>
<dbReference type="KEGG" id="prt:AUC31_13705"/>
<dbReference type="CDD" id="cd00002">
    <property type="entry name" value="YbaK_deacylase"/>
    <property type="match status" value="1"/>
</dbReference>
<proteinExistence type="inferred from homology"/>
<evidence type="ECO:0000256" key="3">
    <source>
        <dbReference type="ARBA" id="ARBA00023239"/>
    </source>
</evidence>
<dbReference type="GO" id="GO:0016829">
    <property type="term" value="F:lyase activity"/>
    <property type="evidence" value="ECO:0007669"/>
    <property type="project" value="UniProtKB-KW"/>
</dbReference>
<dbReference type="Pfam" id="PF04073">
    <property type="entry name" value="tRNA_edit"/>
    <property type="match status" value="1"/>
</dbReference>
<keyword evidence="3 4" id="KW-0456">Lyase</keyword>
<dbReference type="InterPro" id="IPR007214">
    <property type="entry name" value="YbaK/aa-tRNA-synth-assoc-dom"/>
</dbReference>
<organism evidence="6 7">
    <name type="scientific">Planococcus rifietoensis</name>
    <dbReference type="NCBI Taxonomy" id="200991"/>
    <lineage>
        <taxon>Bacteria</taxon>
        <taxon>Bacillati</taxon>
        <taxon>Bacillota</taxon>
        <taxon>Bacilli</taxon>
        <taxon>Bacillales</taxon>
        <taxon>Caryophanaceae</taxon>
        <taxon>Planococcus</taxon>
    </lineage>
</organism>
<dbReference type="Gene3D" id="3.90.960.10">
    <property type="entry name" value="YbaK/aminoacyl-tRNA synthetase-associated domain"/>
    <property type="match status" value="1"/>
</dbReference>
<keyword evidence="2 4" id="KW-0648">Protein biosynthesis</keyword>
<evidence type="ECO:0000256" key="1">
    <source>
        <dbReference type="ARBA" id="ARBA00009798"/>
    </source>
</evidence>
<gene>
    <name evidence="6" type="ORF">AUC31_13705</name>
</gene>
<evidence type="ECO:0000259" key="5">
    <source>
        <dbReference type="Pfam" id="PF04073"/>
    </source>
</evidence>
<dbReference type="GO" id="GO:0002161">
    <property type="term" value="F:aminoacyl-tRNA deacylase activity"/>
    <property type="evidence" value="ECO:0007669"/>
    <property type="project" value="InterPro"/>
</dbReference>
<dbReference type="NCBIfam" id="TIGR00011">
    <property type="entry name" value="YbaK_EbsC"/>
    <property type="match status" value="1"/>
</dbReference>
<evidence type="ECO:0000313" key="7">
    <source>
        <dbReference type="Proteomes" id="UP000067683"/>
    </source>
</evidence>
<dbReference type="PANTHER" id="PTHR30411">
    <property type="entry name" value="CYTOPLASMIC PROTEIN"/>
    <property type="match status" value="1"/>
</dbReference>
<keyword evidence="7" id="KW-1185">Reference proteome</keyword>
<evidence type="ECO:0000313" key="6">
    <source>
        <dbReference type="EMBL" id="ALS76180.1"/>
    </source>
</evidence>
<name>A0A0U2ZA44_9BACL</name>
<dbReference type="Proteomes" id="UP000067683">
    <property type="component" value="Chromosome"/>
</dbReference>
<comment type="similarity">
    <text evidence="1 4">Belongs to the prolyl-tRNA editing family. YbaK/EbsC subfamily.</text>
</comment>
<dbReference type="OrthoDB" id="9809296at2"/>
<protein>
    <recommendedName>
        <fullName evidence="4">Cys-tRNA(Pro)/Cys-tRNA(Cys) deacylase</fullName>
        <ecNumber evidence="4">4.2.-.-</ecNumber>
    </recommendedName>
</protein>
<evidence type="ECO:0000256" key="2">
    <source>
        <dbReference type="ARBA" id="ARBA00022917"/>
    </source>
</evidence>